<feature type="chain" id="PRO_5016065284" evidence="1">
    <location>
        <begin position="24"/>
        <end position="135"/>
    </location>
</feature>
<evidence type="ECO:0000313" key="2">
    <source>
        <dbReference type="EMBL" id="PZO23489.1"/>
    </source>
</evidence>
<accession>A0A2W4V320</accession>
<protein>
    <submittedName>
        <fullName evidence="2">Uncharacterized protein</fullName>
    </submittedName>
</protein>
<feature type="signal peptide" evidence="1">
    <location>
        <begin position="1"/>
        <end position="23"/>
    </location>
</feature>
<reference evidence="3" key="1">
    <citation type="submission" date="2018-04" db="EMBL/GenBank/DDBJ databases">
        <authorList>
            <person name="Cornet L."/>
        </authorList>
    </citation>
    <scope>NUCLEOTIDE SEQUENCE [LARGE SCALE GENOMIC DNA]</scope>
</reference>
<dbReference type="AlphaFoldDB" id="A0A2W4V320"/>
<reference evidence="2 3" key="2">
    <citation type="submission" date="2018-06" db="EMBL/GenBank/DDBJ databases">
        <title>Metagenomic assembly of (sub)arctic Cyanobacteria and their associated microbiome from non-axenic cultures.</title>
        <authorList>
            <person name="Baurain D."/>
        </authorList>
    </citation>
    <scope>NUCLEOTIDE SEQUENCE [LARGE SCALE GENOMIC DNA]</scope>
    <source>
        <strain evidence="2">ULC129bin1</strain>
    </source>
</reference>
<dbReference type="EMBL" id="QBMC01000001">
    <property type="protein sequence ID" value="PZO23489.1"/>
    <property type="molecule type" value="Genomic_DNA"/>
</dbReference>
<comment type="caution">
    <text evidence="2">The sequence shown here is derived from an EMBL/GenBank/DDBJ whole genome shotgun (WGS) entry which is preliminary data.</text>
</comment>
<dbReference type="Proteomes" id="UP000249354">
    <property type="component" value="Unassembled WGS sequence"/>
</dbReference>
<evidence type="ECO:0000313" key="3">
    <source>
        <dbReference type="Proteomes" id="UP000249354"/>
    </source>
</evidence>
<proteinExistence type="predicted"/>
<organism evidence="2 3">
    <name type="scientific">Leptolyngbya foveolarum</name>
    <dbReference type="NCBI Taxonomy" id="47253"/>
    <lineage>
        <taxon>Bacteria</taxon>
        <taxon>Bacillati</taxon>
        <taxon>Cyanobacteriota</taxon>
        <taxon>Cyanophyceae</taxon>
        <taxon>Leptolyngbyales</taxon>
        <taxon>Leptolyngbyaceae</taxon>
        <taxon>Leptolyngbya group</taxon>
        <taxon>Leptolyngbya</taxon>
    </lineage>
</organism>
<evidence type="ECO:0000256" key="1">
    <source>
        <dbReference type="SAM" id="SignalP"/>
    </source>
</evidence>
<sequence>MRRYSSLLLALAAVVSTSSAAIAQPSTTRTPLAAPVELRGQTGGSQSSVCGNINPSAAQLVQVTESFAALDFEVQSEGNYTLLIKGPGGFEECVFAHNYDGGVIKSPGLLNQGEYQVFVGDRDGKSHPYTLSIRQ</sequence>
<gene>
    <name evidence="2" type="ORF">DCF25_00175</name>
</gene>
<name>A0A2W4V320_9CYAN</name>
<keyword evidence="1" id="KW-0732">Signal</keyword>